<feature type="transmembrane region" description="Helical" evidence="1">
    <location>
        <begin position="6"/>
        <end position="28"/>
    </location>
</feature>
<name>A0A2D4I8V3_MICLE</name>
<keyword evidence="1" id="KW-0472">Membrane</keyword>
<accession>A0A2D4I8V3</accession>
<evidence type="ECO:0000256" key="1">
    <source>
        <dbReference type="SAM" id="Phobius"/>
    </source>
</evidence>
<keyword evidence="1" id="KW-0812">Transmembrane</keyword>
<reference evidence="2" key="2">
    <citation type="submission" date="2017-11" db="EMBL/GenBank/DDBJ databases">
        <title>Coralsnake Venomics: Analyses of Venom Gland Transcriptomes and Proteomes of Six Brazilian Taxa.</title>
        <authorList>
            <person name="Aird S.D."/>
            <person name="Jorge da Silva N."/>
            <person name="Qiu L."/>
            <person name="Villar-Briones A."/>
            <person name="Aparecida-Saddi V."/>
            <person name="Campos-Telles M.P."/>
            <person name="Grau M."/>
            <person name="Mikheyev A.S."/>
        </authorList>
    </citation>
    <scope>NUCLEOTIDE SEQUENCE</scope>
    <source>
        <tissue evidence="2">Venom_gland</tissue>
    </source>
</reference>
<dbReference type="EMBL" id="IACK01086868">
    <property type="protein sequence ID" value="LAA80601.1"/>
    <property type="molecule type" value="Transcribed_RNA"/>
</dbReference>
<keyword evidence="1" id="KW-1133">Transmembrane helix</keyword>
<proteinExistence type="predicted"/>
<organism evidence="2">
    <name type="scientific">Micrurus lemniscatus lemniscatus</name>
    <dbReference type="NCBI Taxonomy" id="129467"/>
    <lineage>
        <taxon>Eukaryota</taxon>
        <taxon>Metazoa</taxon>
        <taxon>Chordata</taxon>
        <taxon>Craniata</taxon>
        <taxon>Vertebrata</taxon>
        <taxon>Euteleostomi</taxon>
        <taxon>Lepidosauria</taxon>
        <taxon>Squamata</taxon>
        <taxon>Bifurcata</taxon>
        <taxon>Unidentata</taxon>
        <taxon>Episquamata</taxon>
        <taxon>Toxicofera</taxon>
        <taxon>Serpentes</taxon>
        <taxon>Colubroidea</taxon>
        <taxon>Elapidae</taxon>
        <taxon>Elapinae</taxon>
        <taxon>Micrurus</taxon>
    </lineage>
</organism>
<evidence type="ECO:0000313" key="2">
    <source>
        <dbReference type="EMBL" id="LAA80601.1"/>
    </source>
</evidence>
<protein>
    <submittedName>
        <fullName evidence="2">Uncharacterized protein</fullName>
    </submittedName>
</protein>
<sequence>MRPHYFILQITAMCYTSAGLTLCGLAAVDDRMILHKQQASVLTCQLHWHEWQVQAPSAHSNAASHMNCSCKWSCVREHICPSLVQPSSERPMVRGLGTPAIHEPNPYSAKPWFVVSRSLWYQGVEWVLIIIMLK</sequence>
<dbReference type="AlphaFoldDB" id="A0A2D4I8V3"/>
<reference evidence="2" key="1">
    <citation type="submission" date="2017-07" db="EMBL/GenBank/DDBJ databases">
        <authorList>
            <person name="Mikheyev A."/>
            <person name="Grau M."/>
        </authorList>
    </citation>
    <scope>NUCLEOTIDE SEQUENCE</scope>
    <source>
        <tissue evidence="2">Venom_gland</tissue>
    </source>
</reference>